<comment type="caution">
    <text evidence="1">The sequence shown here is derived from an EMBL/GenBank/DDBJ whole genome shotgun (WGS) entry which is preliminary data.</text>
</comment>
<dbReference type="EMBL" id="PXOG01000090">
    <property type="protein sequence ID" value="RGP77604.1"/>
    <property type="molecule type" value="Genomic_DNA"/>
</dbReference>
<gene>
    <name evidence="1" type="ORF">FLONG3_4295</name>
</gene>
<organism evidence="1 2">
    <name type="scientific">Fusarium longipes</name>
    <dbReference type="NCBI Taxonomy" id="694270"/>
    <lineage>
        <taxon>Eukaryota</taxon>
        <taxon>Fungi</taxon>
        <taxon>Dikarya</taxon>
        <taxon>Ascomycota</taxon>
        <taxon>Pezizomycotina</taxon>
        <taxon>Sordariomycetes</taxon>
        <taxon>Hypocreomycetidae</taxon>
        <taxon>Hypocreales</taxon>
        <taxon>Nectriaceae</taxon>
        <taxon>Fusarium</taxon>
    </lineage>
</organism>
<evidence type="ECO:0000313" key="2">
    <source>
        <dbReference type="Proteomes" id="UP000266234"/>
    </source>
</evidence>
<dbReference type="AlphaFoldDB" id="A0A395SYN7"/>
<accession>A0A395SYN7</accession>
<protein>
    <submittedName>
        <fullName evidence="1">Uncharacterized protein</fullName>
    </submittedName>
</protein>
<dbReference type="Pfam" id="PF12311">
    <property type="entry name" value="DUF3632"/>
    <property type="match status" value="1"/>
</dbReference>
<proteinExistence type="predicted"/>
<evidence type="ECO:0000313" key="1">
    <source>
        <dbReference type="EMBL" id="RGP77604.1"/>
    </source>
</evidence>
<dbReference type="OrthoDB" id="5075004at2759"/>
<dbReference type="InterPro" id="IPR022085">
    <property type="entry name" value="OpdG"/>
</dbReference>
<keyword evidence="2" id="KW-1185">Reference proteome</keyword>
<dbReference type="InterPro" id="IPR053204">
    <property type="entry name" value="Oxopyrrolidines_Biosynth-assoc"/>
</dbReference>
<dbReference type="PANTHER" id="PTHR38797">
    <property type="entry name" value="NUCLEAR PORE COMPLEX PROTEIN NUP85-RELATED"/>
    <property type="match status" value="1"/>
</dbReference>
<name>A0A395SYN7_9HYPO</name>
<dbReference type="PANTHER" id="PTHR38797:SF4">
    <property type="entry name" value="NUCLEAR PORE COMPLEX PROTEIN NUP85"/>
    <property type="match status" value="1"/>
</dbReference>
<reference evidence="1 2" key="1">
    <citation type="journal article" date="2018" name="PLoS Pathog.">
        <title>Evolution of structural diversity of trichothecenes, a family of toxins produced by plant pathogenic and entomopathogenic fungi.</title>
        <authorList>
            <person name="Proctor R.H."/>
            <person name="McCormick S.P."/>
            <person name="Kim H.S."/>
            <person name="Cardoza R.E."/>
            <person name="Stanley A.M."/>
            <person name="Lindo L."/>
            <person name="Kelly A."/>
            <person name="Brown D.W."/>
            <person name="Lee T."/>
            <person name="Vaughan M.M."/>
            <person name="Alexander N.J."/>
            <person name="Busman M."/>
            <person name="Gutierrez S."/>
        </authorList>
    </citation>
    <scope>NUCLEOTIDE SEQUENCE [LARGE SCALE GENOMIC DNA]</scope>
    <source>
        <strain evidence="1 2">NRRL 20695</strain>
    </source>
</reference>
<sequence length="305" mass="35065">MTSTDETKTDDVPSERPRWLIEIEKNIEEQLDEFASESPYYEIVRDLLLAPQDSDSAVSDAANKFFDLYTADAEHERREPPEYMAGLKLNSIADIAFETVRDVSYTSQEHDRLLNFLVAIKNGAAEEYDTEDPKFVYHGWGLEKAAREYWNPMHVDGTDIQLAKGSEDIWTEGWINTSAFVAKLYRASLLPENGPEWLTWDFEQAFEVLTKGDINSNAGRQAQVLAVINYILIAGEVFSKDAKTTDDGRKYELNAKKWKLWASKIQEIYENVNEDARWDLKARAQKAYDKMVELYPEAFEGEKSE</sequence>
<dbReference type="Proteomes" id="UP000266234">
    <property type="component" value="Unassembled WGS sequence"/>
</dbReference>